<proteinExistence type="inferred from homology"/>
<keyword evidence="6 11" id="KW-0812">Transmembrane</keyword>
<reference evidence="14" key="1">
    <citation type="submission" date="2015-10" db="EMBL/GenBank/DDBJ databases">
        <title>Metagenome-Assembled Genomes uncover a global brackish microbiome.</title>
        <authorList>
            <person name="Hugerth L.W."/>
            <person name="Larsson J."/>
            <person name="Alneberg J."/>
            <person name="Lindh M.V."/>
            <person name="Legrand C."/>
            <person name="Pinhassi J."/>
            <person name="Andersson A."/>
        </authorList>
    </citation>
    <scope>NUCLEOTIDE SEQUENCE [LARGE SCALE GENOMIC DNA]</scope>
</reference>
<evidence type="ECO:0000256" key="3">
    <source>
        <dbReference type="ARBA" id="ARBA00022448"/>
    </source>
</evidence>
<dbReference type="Gene3D" id="3.30.1300.30">
    <property type="entry name" value="GSPII I/J protein-like"/>
    <property type="match status" value="1"/>
</dbReference>
<dbReference type="GO" id="GO:0009306">
    <property type="term" value="P:protein secretion"/>
    <property type="evidence" value="ECO:0007669"/>
    <property type="project" value="InterPro"/>
</dbReference>
<protein>
    <recommendedName>
        <fullName evidence="10">Type II secretion system protein K</fullName>
    </recommendedName>
</protein>
<dbReference type="EMBL" id="LIAV01000060">
    <property type="protein sequence ID" value="KRO40804.1"/>
    <property type="molecule type" value="Genomic_DNA"/>
</dbReference>
<evidence type="ECO:0000256" key="2">
    <source>
        <dbReference type="ARBA" id="ARBA00007246"/>
    </source>
</evidence>
<evidence type="ECO:0000313" key="13">
    <source>
        <dbReference type="EMBL" id="KRO40804.1"/>
    </source>
</evidence>
<keyword evidence="7" id="KW-0653">Protein transport</keyword>
<comment type="subcellular location">
    <subcellularLocation>
        <location evidence="1 10">Cell inner membrane</location>
    </subcellularLocation>
</comment>
<dbReference type="PANTHER" id="PTHR38831:SF1">
    <property type="entry name" value="TYPE II SECRETION SYSTEM PROTEIN K-RELATED"/>
    <property type="match status" value="1"/>
</dbReference>
<keyword evidence="5 10" id="KW-0997">Cell inner membrane</keyword>
<dbReference type="Proteomes" id="UP000050874">
    <property type="component" value="Unassembled WGS sequence"/>
</dbReference>
<keyword evidence="8 11" id="KW-1133">Transmembrane helix</keyword>
<evidence type="ECO:0000256" key="8">
    <source>
        <dbReference type="ARBA" id="ARBA00022989"/>
    </source>
</evidence>
<evidence type="ECO:0000313" key="14">
    <source>
        <dbReference type="Proteomes" id="UP000050874"/>
    </source>
</evidence>
<comment type="similarity">
    <text evidence="2 10">Belongs to the GSP K family.</text>
</comment>
<comment type="caution">
    <text evidence="13">The sequence shown here is derived from an EMBL/GenBank/DDBJ whole genome shotgun (WGS) entry which is preliminary data.</text>
</comment>
<feature type="transmembrane region" description="Helical" evidence="11">
    <location>
        <begin position="6"/>
        <end position="25"/>
    </location>
</feature>
<evidence type="ECO:0000256" key="5">
    <source>
        <dbReference type="ARBA" id="ARBA00022519"/>
    </source>
</evidence>
<dbReference type="PIRSF" id="PIRSF002786">
    <property type="entry name" value="XcpX"/>
    <property type="match status" value="1"/>
</dbReference>
<dbReference type="Pfam" id="PF21687">
    <property type="entry name" value="T2SSK_1st"/>
    <property type="match status" value="1"/>
</dbReference>
<accession>A0A0R2PS81</accession>
<evidence type="ECO:0000256" key="1">
    <source>
        <dbReference type="ARBA" id="ARBA00004533"/>
    </source>
</evidence>
<evidence type="ECO:0000256" key="11">
    <source>
        <dbReference type="SAM" id="Phobius"/>
    </source>
</evidence>
<keyword evidence="9 10" id="KW-0472">Membrane</keyword>
<evidence type="ECO:0000256" key="7">
    <source>
        <dbReference type="ARBA" id="ARBA00022927"/>
    </source>
</evidence>
<gene>
    <name evidence="13" type="ORF">ABR63_04530</name>
</gene>
<dbReference type="NCBIfam" id="NF037980">
    <property type="entry name" value="T2SS_GspK"/>
    <property type="match status" value="1"/>
</dbReference>
<feature type="domain" description="T2SS protein K first SAM-like" evidence="12">
    <location>
        <begin position="100"/>
        <end position="210"/>
    </location>
</feature>
<dbReference type="SUPFAM" id="SSF158544">
    <property type="entry name" value="GspK insert domain-like"/>
    <property type="match status" value="2"/>
</dbReference>
<evidence type="ECO:0000256" key="4">
    <source>
        <dbReference type="ARBA" id="ARBA00022475"/>
    </source>
</evidence>
<dbReference type="Gene3D" id="1.10.40.60">
    <property type="entry name" value="EpsJ-like"/>
    <property type="match status" value="2"/>
</dbReference>
<evidence type="ECO:0000259" key="12">
    <source>
        <dbReference type="Pfam" id="PF21687"/>
    </source>
</evidence>
<dbReference type="AlphaFoldDB" id="A0A0R2PS81"/>
<dbReference type="InterPro" id="IPR049031">
    <property type="entry name" value="T2SSK_SAM-like_1st"/>
</dbReference>
<name>A0A0R2PS81_9GAMM</name>
<keyword evidence="3 10" id="KW-0813">Transport</keyword>
<evidence type="ECO:0000256" key="9">
    <source>
        <dbReference type="ARBA" id="ARBA00023136"/>
    </source>
</evidence>
<organism evidence="13 14">
    <name type="scientific">SAR86 cluster bacterium BACL1 MAG-120920-bin57</name>
    <dbReference type="NCBI Taxonomy" id="1655571"/>
    <lineage>
        <taxon>Bacteria</taxon>
        <taxon>Pseudomonadati</taxon>
        <taxon>Pseudomonadota</taxon>
        <taxon>Gammaproteobacteria</taxon>
        <taxon>SAR86 cluster</taxon>
    </lineage>
</organism>
<dbReference type="InterPro" id="IPR005628">
    <property type="entry name" value="GspK"/>
</dbReference>
<dbReference type="GO" id="GO:0005886">
    <property type="term" value="C:plasma membrane"/>
    <property type="evidence" value="ECO:0007669"/>
    <property type="project" value="UniProtKB-SubCell"/>
</dbReference>
<evidence type="ECO:0000256" key="10">
    <source>
        <dbReference type="PIRNR" id="PIRNR002786"/>
    </source>
</evidence>
<sequence>MNKPGVILITTLLVIMIMSVISTQISKVFMLSLQREAYVDFSNTSRQLLVSIEAQAIKRLQQEMNAYNLKLRSVDPLLTNPMYYQVGPKNLEIVVKDATNCFNLNSLFTPKQSQYQVNNSQKEWLERFLRLKLIEEIKIESFVDQLIDWVDKDNQPRNYGAENYYYNGPASSIKQFTSKRLFAQLSEIKVLPIVSQLDFYDLTEGMCILPYSNHQNININTLSSNHAMLVAAFFSENNIDYIANQIIDVPEEGYDDIATFIKKFPDSIDYPRQVLSTNSRTFQLYSRLQDENIFSELETLVILDLSNQSKVLNRNFNL</sequence>
<evidence type="ECO:0000256" key="6">
    <source>
        <dbReference type="ARBA" id="ARBA00022692"/>
    </source>
</evidence>
<keyword evidence="4 10" id="KW-1003">Cell membrane</keyword>
<dbReference type="PANTHER" id="PTHR38831">
    <property type="entry name" value="TYPE II SECRETION SYSTEM PROTEIN K"/>
    <property type="match status" value="1"/>
</dbReference>
<dbReference type="InterPro" id="IPR038072">
    <property type="entry name" value="GspK_central_sf"/>
</dbReference>